<reference evidence="2 3" key="1">
    <citation type="journal article" date="2023" name="Sci. Data">
        <title>Genome assembly of the Korean intertidal mud-creeper Batillaria attramentaria.</title>
        <authorList>
            <person name="Patra A.K."/>
            <person name="Ho P.T."/>
            <person name="Jun S."/>
            <person name="Lee S.J."/>
            <person name="Kim Y."/>
            <person name="Won Y.J."/>
        </authorList>
    </citation>
    <scope>NUCLEOTIDE SEQUENCE [LARGE SCALE GENOMIC DNA]</scope>
    <source>
        <strain evidence="2">Wonlab-2016</strain>
    </source>
</reference>
<evidence type="ECO:0000313" key="3">
    <source>
        <dbReference type="Proteomes" id="UP001519460"/>
    </source>
</evidence>
<dbReference type="EMBL" id="JACVVK020000155">
    <property type="protein sequence ID" value="KAK7488063.1"/>
    <property type="molecule type" value="Genomic_DNA"/>
</dbReference>
<evidence type="ECO:0000313" key="2">
    <source>
        <dbReference type="EMBL" id="KAK7488063.1"/>
    </source>
</evidence>
<dbReference type="Proteomes" id="UP001519460">
    <property type="component" value="Unassembled WGS sequence"/>
</dbReference>
<sequence length="93" mass="10288">MPSLLLVVVGLVVLAGDCVQGKVDYRCRFGPMLSATDDAGVTHYFCATEMDPPFMQRGQYLVTRDAQNTCYECVCEDEIGMACCESERPVMHV</sequence>
<accession>A0ABD0KLF2</accession>
<organism evidence="2 3">
    <name type="scientific">Batillaria attramentaria</name>
    <dbReference type="NCBI Taxonomy" id="370345"/>
    <lineage>
        <taxon>Eukaryota</taxon>
        <taxon>Metazoa</taxon>
        <taxon>Spiralia</taxon>
        <taxon>Lophotrochozoa</taxon>
        <taxon>Mollusca</taxon>
        <taxon>Gastropoda</taxon>
        <taxon>Caenogastropoda</taxon>
        <taxon>Sorbeoconcha</taxon>
        <taxon>Cerithioidea</taxon>
        <taxon>Batillariidae</taxon>
        <taxon>Batillaria</taxon>
    </lineage>
</organism>
<dbReference type="AlphaFoldDB" id="A0ABD0KLF2"/>
<proteinExistence type="predicted"/>
<evidence type="ECO:0000256" key="1">
    <source>
        <dbReference type="SAM" id="SignalP"/>
    </source>
</evidence>
<keyword evidence="3" id="KW-1185">Reference proteome</keyword>
<feature type="signal peptide" evidence="1">
    <location>
        <begin position="1"/>
        <end position="21"/>
    </location>
</feature>
<comment type="caution">
    <text evidence="2">The sequence shown here is derived from an EMBL/GenBank/DDBJ whole genome shotgun (WGS) entry which is preliminary data.</text>
</comment>
<feature type="chain" id="PRO_5044793458" evidence="1">
    <location>
        <begin position="22"/>
        <end position="93"/>
    </location>
</feature>
<protein>
    <submittedName>
        <fullName evidence="2">Uncharacterized protein</fullName>
    </submittedName>
</protein>
<name>A0ABD0KLF2_9CAEN</name>
<gene>
    <name evidence="2" type="ORF">BaRGS_00020654</name>
</gene>
<keyword evidence="1" id="KW-0732">Signal</keyword>